<gene>
    <name evidence="9" type="ORF">PCOR1329_LOCUS8137</name>
</gene>
<evidence type="ECO:0000256" key="3">
    <source>
        <dbReference type="ARBA" id="ARBA00023123"/>
    </source>
</evidence>
<evidence type="ECO:0000256" key="4">
    <source>
        <dbReference type="ARBA" id="ARBA00023175"/>
    </source>
</evidence>
<evidence type="ECO:0000256" key="1">
    <source>
        <dbReference type="ARBA" id="ARBA00022741"/>
    </source>
</evidence>
<keyword evidence="5 6" id="KW-0009">Actin-binding</keyword>
<dbReference type="Gene3D" id="1.20.58.530">
    <property type="match status" value="1"/>
</dbReference>
<protein>
    <recommendedName>
        <fullName evidence="8">Myosin motor domain-containing protein</fullName>
    </recommendedName>
</protein>
<dbReference type="SUPFAM" id="SSF52540">
    <property type="entry name" value="P-loop containing nucleoside triphosphate hydrolases"/>
    <property type="match status" value="1"/>
</dbReference>
<evidence type="ECO:0000256" key="5">
    <source>
        <dbReference type="ARBA" id="ARBA00023203"/>
    </source>
</evidence>
<dbReference type="Gene3D" id="1.20.120.720">
    <property type="entry name" value="Myosin VI head, motor domain, U50 subdomain"/>
    <property type="match status" value="1"/>
</dbReference>
<dbReference type="CDD" id="cd00124">
    <property type="entry name" value="MYSc"/>
    <property type="match status" value="1"/>
</dbReference>
<comment type="caution">
    <text evidence="6">Lacks conserved residue(s) required for the propagation of feature annotation.</text>
</comment>
<dbReference type="Pfam" id="PF00063">
    <property type="entry name" value="Myosin_head"/>
    <property type="match status" value="1"/>
</dbReference>
<dbReference type="Gene3D" id="6.20.240.20">
    <property type="match status" value="1"/>
</dbReference>
<keyword evidence="3 6" id="KW-0518">Myosin</keyword>
<evidence type="ECO:0000256" key="6">
    <source>
        <dbReference type="PROSITE-ProRule" id="PRU00782"/>
    </source>
</evidence>
<name>A0ABN9Q8X1_9DINO</name>
<dbReference type="Proteomes" id="UP001189429">
    <property type="component" value="Unassembled WGS sequence"/>
</dbReference>
<dbReference type="PROSITE" id="PS51456">
    <property type="entry name" value="MYOSIN_MOTOR"/>
    <property type="match status" value="1"/>
</dbReference>
<keyword evidence="4" id="KW-0505">Motor protein</keyword>
<evidence type="ECO:0000256" key="2">
    <source>
        <dbReference type="ARBA" id="ARBA00022840"/>
    </source>
</evidence>
<evidence type="ECO:0000313" key="10">
    <source>
        <dbReference type="Proteomes" id="UP001189429"/>
    </source>
</evidence>
<dbReference type="EMBL" id="CAUYUJ010002225">
    <property type="protein sequence ID" value="CAK0799797.1"/>
    <property type="molecule type" value="Genomic_DNA"/>
</dbReference>
<feature type="domain" description="Myosin motor" evidence="8">
    <location>
        <begin position="797"/>
        <end position="1212"/>
    </location>
</feature>
<keyword evidence="1" id="KW-0547">Nucleotide-binding</keyword>
<accession>A0ABN9Q8X1</accession>
<feature type="region of interest" description="Disordered" evidence="7">
    <location>
        <begin position="543"/>
        <end position="562"/>
    </location>
</feature>
<feature type="compositionally biased region" description="Basic residues" evidence="7">
    <location>
        <begin position="551"/>
        <end position="562"/>
    </location>
</feature>
<keyword evidence="10" id="KW-1185">Reference proteome</keyword>
<dbReference type="SMART" id="SM00242">
    <property type="entry name" value="MYSc"/>
    <property type="match status" value="1"/>
</dbReference>
<evidence type="ECO:0000259" key="8">
    <source>
        <dbReference type="PROSITE" id="PS51456"/>
    </source>
</evidence>
<evidence type="ECO:0000313" key="9">
    <source>
        <dbReference type="EMBL" id="CAK0799797.1"/>
    </source>
</evidence>
<dbReference type="PRINTS" id="PR00193">
    <property type="entry name" value="MYOSINHEAVY"/>
</dbReference>
<comment type="similarity">
    <text evidence="6">Belongs to the TRAFAC class myosin-kinesin ATPase superfamily. Myosin family.</text>
</comment>
<dbReference type="InterPro" id="IPR027417">
    <property type="entry name" value="P-loop_NTPase"/>
</dbReference>
<feature type="region of interest" description="Disordered" evidence="7">
    <location>
        <begin position="1"/>
        <end position="24"/>
    </location>
</feature>
<organism evidence="9 10">
    <name type="scientific">Prorocentrum cordatum</name>
    <dbReference type="NCBI Taxonomy" id="2364126"/>
    <lineage>
        <taxon>Eukaryota</taxon>
        <taxon>Sar</taxon>
        <taxon>Alveolata</taxon>
        <taxon>Dinophyceae</taxon>
        <taxon>Prorocentrales</taxon>
        <taxon>Prorocentraceae</taxon>
        <taxon>Prorocentrum</taxon>
    </lineage>
</organism>
<dbReference type="InterPro" id="IPR001609">
    <property type="entry name" value="Myosin_head_motor_dom-like"/>
</dbReference>
<sequence>MCNARNRAASPGRKSKVRCSGDASGCPRSLTLEQHIRQRWNAEASKPFEAHPLGQPPEVPEGVLSALKWMRDCADFEGWAIAQVRLWQRIARQMEPARIKWRAGLAPDVAAALPPQYRGPLRREMLRASGRQDAQLRDDIERGFPTARILPDPLQFEALLPGVQPAAQELERALRRAAERQGDTLRSLLGKPRREPGAVEVTQQTLEVARDGEMADPWHVYAASDGSLVSQVPLAKWPPAQRFPRIRRREGSSFAARPIDDCTASGLNPAAAAVEKMRMAGLLVLLDICQLIAKGFADWQDEGAPVLAKGGHGKARRQWAVRPEHHCFVVSLVWSEDVGPQGGFLAFARRAFPFGALAAVWGYGGAPGNVCHALRRLFSAPQLPRVDDFTRAVPRRRAALVQWIFKEVHEMLGIPLKAEKNQGLAARLDLLSMEIAAASLWPGLRLTPQAEGRPPDRGGFGAAGEASFGAGGLAFRLGEEQRNAQAEFLAALMFLSKTVAKQREAAELAQLYQLRAAEPVLPASARAKPAAWAAAVQAAETEAPPRWAAPRARKQRKPSGRRGRVLLFIPPANMHRRCGEGGAGPSPFEARGAPGLGLRARAAAAGGAASQSPTCDDLEQMTDGCICRPSSNAIATPNVPRGPWSPLDLPMREHNGATEMKVARVVDVIVDHEGAIDYDALPALYLKAFQDNELASLPPPLGTKSADFKNGKTQIAILPQDNGNTCIIKHFVFKDMISTKHFPSICYGRSHVPTWAHPKVGVEVLRQAFENIGGCQFECFCLEANAAVTKKGPRGSKFEDVGALKWTLTHRSIKTLKETFVKPLAAPMAIAARDGLAKELYSRVFDWLVVQICAATSAPEGRTSHFVGLLDIFGFESFAINRFEQLCINYANEKLQQKFTLDVFKAVQQEYPKEGIPWDRIEFKDNAPLLSLIEAKLGIIAMLNEECVRPKGSDENFVSKLKTVHQEDPAFSTPKLGADRERQFTIRHYAGSVTYTTSGWLERNRDTISEDLFALMRTSSNPVVAKVFSVEDGAEKVESARKPDTVMTKFKSSLGQLMETIGQTTTQYVRCIKPNKNKSAAEVDNMMVVEQLRCAGVIEAIRISRAGFPARMPLADFARRFGILARALAGLGFSRGRRALDTGDASVASLAAAAIQADPGKDAAAACRKLMAAFASTGAEQYVIGRTRVYFKSGVLEAPPSPDIDAAEQATRDPPREL</sequence>
<evidence type="ECO:0000256" key="7">
    <source>
        <dbReference type="SAM" id="MobiDB-lite"/>
    </source>
</evidence>
<feature type="region of interest" description="Actin-binding" evidence="6">
    <location>
        <begin position="1054"/>
        <end position="1076"/>
    </location>
</feature>
<reference evidence="9" key="1">
    <citation type="submission" date="2023-10" db="EMBL/GenBank/DDBJ databases">
        <authorList>
            <person name="Chen Y."/>
            <person name="Shah S."/>
            <person name="Dougan E. K."/>
            <person name="Thang M."/>
            <person name="Chan C."/>
        </authorList>
    </citation>
    <scope>NUCLEOTIDE SEQUENCE [LARGE SCALE GENOMIC DNA]</scope>
</reference>
<dbReference type="PANTHER" id="PTHR13140">
    <property type="entry name" value="MYOSIN"/>
    <property type="match status" value="1"/>
</dbReference>
<dbReference type="InterPro" id="IPR036961">
    <property type="entry name" value="Kinesin_motor_dom_sf"/>
</dbReference>
<proteinExistence type="inferred from homology"/>
<keyword evidence="2" id="KW-0067">ATP-binding</keyword>
<feature type="region of interest" description="Disordered" evidence="7">
    <location>
        <begin position="1197"/>
        <end position="1218"/>
    </location>
</feature>
<dbReference type="Gene3D" id="3.40.850.10">
    <property type="entry name" value="Kinesin motor domain"/>
    <property type="match status" value="1"/>
</dbReference>
<comment type="caution">
    <text evidence="9">The sequence shown here is derived from an EMBL/GenBank/DDBJ whole genome shotgun (WGS) entry which is preliminary data.</text>
</comment>
<dbReference type="PANTHER" id="PTHR13140:SF706">
    <property type="entry name" value="DILUTE CLASS UNCONVENTIONAL MYOSIN, ISOFORM C"/>
    <property type="match status" value="1"/>
</dbReference>